<dbReference type="AlphaFoldDB" id="A0A8J2YKH6"/>
<keyword evidence="3" id="KW-1185">Reference proteome</keyword>
<protein>
    <recommendedName>
        <fullName evidence="1">Xylose isomerase-like TIM barrel domain-containing protein</fullName>
    </recommendedName>
</protein>
<evidence type="ECO:0000313" key="3">
    <source>
        <dbReference type="Proteomes" id="UP000628775"/>
    </source>
</evidence>
<dbReference type="InterPro" id="IPR013022">
    <property type="entry name" value="Xyl_isomerase-like_TIM-brl"/>
</dbReference>
<organism evidence="2 3">
    <name type="scientific">Pullulanibacillus camelliae</name>
    <dbReference type="NCBI Taxonomy" id="1707096"/>
    <lineage>
        <taxon>Bacteria</taxon>
        <taxon>Bacillati</taxon>
        <taxon>Bacillota</taxon>
        <taxon>Bacilli</taxon>
        <taxon>Bacillales</taxon>
        <taxon>Sporolactobacillaceae</taxon>
        <taxon>Pullulanibacillus</taxon>
    </lineage>
</organism>
<dbReference type="Gene3D" id="3.20.20.150">
    <property type="entry name" value="Divalent-metal-dependent TIM barrel enzymes"/>
    <property type="match status" value="1"/>
</dbReference>
<comment type="caution">
    <text evidence="2">The sequence shown here is derived from an EMBL/GenBank/DDBJ whole genome shotgun (WGS) entry which is preliminary data.</text>
</comment>
<dbReference type="InterPro" id="IPR050312">
    <property type="entry name" value="IolE/XylAMocC-like"/>
</dbReference>
<gene>
    <name evidence="2" type="ORF">GCM10011391_30140</name>
</gene>
<name>A0A8J2YKH6_9BACL</name>
<feature type="domain" description="Xylose isomerase-like TIM barrel" evidence="1">
    <location>
        <begin position="20"/>
        <end position="254"/>
    </location>
</feature>
<dbReference type="InterPro" id="IPR036237">
    <property type="entry name" value="Xyl_isomerase-like_sf"/>
</dbReference>
<reference evidence="2" key="2">
    <citation type="submission" date="2020-09" db="EMBL/GenBank/DDBJ databases">
        <authorList>
            <person name="Sun Q."/>
            <person name="Zhou Y."/>
        </authorList>
    </citation>
    <scope>NUCLEOTIDE SEQUENCE</scope>
    <source>
        <strain evidence="2">CGMCC 1.15371</strain>
    </source>
</reference>
<proteinExistence type="predicted"/>
<dbReference type="PANTHER" id="PTHR12110">
    <property type="entry name" value="HYDROXYPYRUVATE ISOMERASE"/>
    <property type="match status" value="1"/>
</dbReference>
<evidence type="ECO:0000259" key="1">
    <source>
        <dbReference type="Pfam" id="PF01261"/>
    </source>
</evidence>
<dbReference type="SUPFAM" id="SSF51658">
    <property type="entry name" value="Xylose isomerase-like"/>
    <property type="match status" value="1"/>
</dbReference>
<reference evidence="2" key="1">
    <citation type="journal article" date="2014" name="Int. J. Syst. Evol. Microbiol.">
        <title>Complete genome sequence of Corynebacterium casei LMG S-19264T (=DSM 44701T), isolated from a smear-ripened cheese.</title>
        <authorList>
            <consortium name="US DOE Joint Genome Institute (JGI-PGF)"/>
            <person name="Walter F."/>
            <person name="Albersmeier A."/>
            <person name="Kalinowski J."/>
            <person name="Ruckert C."/>
        </authorList>
    </citation>
    <scope>NUCLEOTIDE SEQUENCE</scope>
    <source>
        <strain evidence="2">CGMCC 1.15371</strain>
    </source>
</reference>
<dbReference type="EMBL" id="BMIR01000016">
    <property type="protein sequence ID" value="GGE49290.1"/>
    <property type="molecule type" value="Genomic_DNA"/>
</dbReference>
<dbReference type="RefSeq" id="WP_188695990.1">
    <property type="nucleotide sequence ID" value="NZ_BMIR01000016.1"/>
</dbReference>
<dbReference type="Pfam" id="PF01261">
    <property type="entry name" value="AP_endonuc_2"/>
    <property type="match status" value="1"/>
</dbReference>
<evidence type="ECO:0000313" key="2">
    <source>
        <dbReference type="EMBL" id="GGE49290.1"/>
    </source>
</evidence>
<dbReference type="Proteomes" id="UP000628775">
    <property type="component" value="Unassembled WGS sequence"/>
</dbReference>
<accession>A0A8J2YKH6</accession>
<sequence length="271" mass="31763">MKFAFTTLGCPTWDMDMIINKAVEYGYQGVDFRGYLETLDIYKTEAFTTHLEQTKKHFAEAGLEIPCFSSSIRLFSTSKEEREDFAEELEQYGQLCQHFNTPYVRVFGGSIGDLDREMALEIVAQHAWKLLTIAERYGITLLLETHDDWTDSRTVQAVIERVGNAHLQVLWDVHHPYRTKEEAPEDTVARLGEAIKYTHWKDSYKTQSNDRGYQLCLMGEGDCPFQRMVDQLKRMNYSGYYTLEWEKKWWPNIEEPEIAFKSFPIFMKALQ</sequence>